<dbReference type="CDD" id="cd17960">
    <property type="entry name" value="DEADc_DDX55"/>
    <property type="match status" value="1"/>
</dbReference>
<dbReference type="PROSITE" id="PS00039">
    <property type="entry name" value="DEAD_ATP_HELICASE"/>
    <property type="match status" value="1"/>
</dbReference>
<dbReference type="EC" id="3.6.4.13" evidence="9"/>
<organism evidence="13 14">
    <name type="scientific">Ciona savignyi</name>
    <name type="common">Pacific transparent sea squirt</name>
    <dbReference type="NCBI Taxonomy" id="51511"/>
    <lineage>
        <taxon>Eukaryota</taxon>
        <taxon>Metazoa</taxon>
        <taxon>Chordata</taxon>
        <taxon>Tunicata</taxon>
        <taxon>Ascidiacea</taxon>
        <taxon>Phlebobranchia</taxon>
        <taxon>Cionidae</taxon>
        <taxon>Ciona</taxon>
    </lineage>
</organism>
<proteinExistence type="inferred from homology"/>
<dbReference type="GO" id="GO:0016887">
    <property type="term" value="F:ATP hydrolysis activity"/>
    <property type="evidence" value="ECO:0007669"/>
    <property type="project" value="RHEA"/>
</dbReference>
<evidence type="ECO:0000256" key="7">
    <source>
        <dbReference type="ARBA" id="ARBA00047984"/>
    </source>
</evidence>
<dbReference type="HOGENOM" id="CLU_003041_26_4_1"/>
<comment type="domain">
    <text evidence="9">The Q motif is unique to and characteristic of the DEAD box family of RNA helicases and controls ATP binding and hydrolysis.</text>
</comment>
<dbReference type="GO" id="GO:0005524">
    <property type="term" value="F:ATP binding"/>
    <property type="evidence" value="ECO:0007669"/>
    <property type="project" value="UniProtKB-UniRule"/>
</dbReference>
<evidence type="ECO:0000256" key="5">
    <source>
        <dbReference type="ARBA" id="ARBA00022884"/>
    </source>
</evidence>
<keyword evidence="3 8" id="KW-0347">Helicase</keyword>
<reference evidence="14" key="1">
    <citation type="submission" date="2003-08" db="EMBL/GenBank/DDBJ databases">
        <authorList>
            <person name="Birren B."/>
            <person name="Nusbaum C."/>
            <person name="Abebe A."/>
            <person name="Abouelleil A."/>
            <person name="Adekoya E."/>
            <person name="Ait-zahra M."/>
            <person name="Allen N."/>
            <person name="Allen T."/>
            <person name="An P."/>
            <person name="Anderson M."/>
            <person name="Anderson S."/>
            <person name="Arachchi H."/>
            <person name="Armbruster J."/>
            <person name="Bachantsang P."/>
            <person name="Baldwin J."/>
            <person name="Barry A."/>
            <person name="Bayul T."/>
            <person name="Blitshsteyn B."/>
            <person name="Bloom T."/>
            <person name="Blye J."/>
            <person name="Boguslavskiy L."/>
            <person name="Borowsky M."/>
            <person name="Boukhgalter B."/>
            <person name="Brunache A."/>
            <person name="Butler J."/>
            <person name="Calixte N."/>
            <person name="Calvo S."/>
            <person name="Camarata J."/>
            <person name="Campo K."/>
            <person name="Chang J."/>
            <person name="Cheshatsang Y."/>
            <person name="Citroen M."/>
            <person name="Collymore A."/>
            <person name="Considine T."/>
            <person name="Cook A."/>
            <person name="Cooke P."/>
            <person name="Corum B."/>
            <person name="Cuomo C."/>
            <person name="David R."/>
            <person name="Dawoe T."/>
            <person name="Degray S."/>
            <person name="Dodge S."/>
            <person name="Dooley K."/>
            <person name="Dorje P."/>
            <person name="Dorjee K."/>
            <person name="Dorris L."/>
            <person name="Duffey N."/>
            <person name="Dupes A."/>
            <person name="Elkins T."/>
            <person name="Engels R."/>
            <person name="Erickson J."/>
            <person name="Farina A."/>
            <person name="Faro S."/>
            <person name="Ferreira P."/>
            <person name="Fischer H."/>
            <person name="Fitzgerald M."/>
            <person name="Foley K."/>
            <person name="Gage D."/>
            <person name="Galagan J."/>
            <person name="Gearin G."/>
            <person name="Gnerre S."/>
            <person name="Gnirke A."/>
            <person name="Goyette A."/>
            <person name="Graham J."/>
            <person name="Grandbois E."/>
            <person name="Gyaltsen K."/>
            <person name="Hafez N."/>
            <person name="Hagopian D."/>
            <person name="Hagos B."/>
            <person name="Hall J."/>
            <person name="Hatcher B."/>
            <person name="Heller A."/>
            <person name="Higgins H."/>
            <person name="Honan T."/>
            <person name="Horn A."/>
            <person name="Houde N."/>
            <person name="Hughes L."/>
            <person name="Hulme W."/>
            <person name="Husby E."/>
            <person name="Iliev I."/>
            <person name="Jaffe D."/>
            <person name="Jones C."/>
            <person name="Kamal M."/>
            <person name="Kamat A."/>
            <person name="Kamvysselis M."/>
            <person name="Karlsson E."/>
            <person name="Kells C."/>
            <person name="Kieu A."/>
            <person name="Kisner P."/>
            <person name="Kodira C."/>
            <person name="Kulbokas E."/>
            <person name="Labutti K."/>
            <person name="Lama D."/>
            <person name="Landers T."/>
            <person name="Leger J."/>
            <person name="Levine S."/>
            <person name="Lewis D."/>
            <person name="Lewis T."/>
            <person name="Lindblad-toh K."/>
            <person name="Liu X."/>
            <person name="Lokyitsang T."/>
            <person name="Lokyitsang Y."/>
            <person name="Lucien O."/>
            <person name="Lui A."/>
            <person name="Ma L.J."/>
            <person name="Mabbitt R."/>
            <person name="Macdonald J."/>
            <person name="Maclean C."/>
            <person name="Major J."/>
            <person name="Manning J."/>
            <person name="Marabella R."/>
            <person name="Maru K."/>
            <person name="Matthews C."/>
            <person name="Mauceli E."/>
            <person name="Mccarthy M."/>
            <person name="Mcdonough S."/>
            <person name="Mcghee T."/>
            <person name="Meldrim J."/>
            <person name="Meneus L."/>
            <person name="Mesirov J."/>
            <person name="Mihalev A."/>
            <person name="Mihova T."/>
            <person name="Mikkelsen T."/>
            <person name="Mlenga V."/>
            <person name="Moru K."/>
            <person name="Mozes J."/>
            <person name="Mulrain L."/>
            <person name="Munson G."/>
            <person name="Naylor J."/>
            <person name="Newes C."/>
            <person name="Nguyen C."/>
            <person name="Nguyen N."/>
            <person name="Nguyen T."/>
            <person name="Nicol R."/>
            <person name="Nielsen C."/>
            <person name="Nizzari M."/>
            <person name="Norbu C."/>
            <person name="Norbu N."/>
            <person name="O'donnell P."/>
            <person name="Okoawo O."/>
            <person name="O'leary S."/>
            <person name="Omotosho B."/>
            <person name="O'neill K."/>
            <person name="Osman S."/>
            <person name="Parker S."/>
            <person name="Perrin D."/>
            <person name="Phunkhang P."/>
            <person name="Piqani B."/>
            <person name="Purcell S."/>
            <person name="Rachupka T."/>
            <person name="Ramasamy U."/>
            <person name="Rameau R."/>
            <person name="Ray V."/>
            <person name="Raymond C."/>
            <person name="Retta R."/>
            <person name="Richardson S."/>
            <person name="Rise C."/>
            <person name="Rodriguez J."/>
            <person name="Rogers J."/>
            <person name="Rogov P."/>
            <person name="Rutman M."/>
            <person name="Schupbach R."/>
            <person name="Seaman C."/>
            <person name="Settipalli S."/>
            <person name="Sharpe T."/>
            <person name="Sheridan J."/>
            <person name="Sherpa N."/>
            <person name="Shi J."/>
            <person name="Smirnov S."/>
            <person name="Smith C."/>
            <person name="Sougnez C."/>
            <person name="Spencer B."/>
            <person name="Stalker J."/>
            <person name="Stange-thomann N."/>
            <person name="Stavropoulos S."/>
            <person name="Stetson K."/>
            <person name="Stone C."/>
            <person name="Stone S."/>
            <person name="Stubbs M."/>
            <person name="Talamas J."/>
            <person name="Tchuinga P."/>
            <person name="Tenzing P."/>
            <person name="Tesfaye S."/>
            <person name="Theodore J."/>
            <person name="Thoulutsang Y."/>
            <person name="Topham K."/>
            <person name="Towey S."/>
            <person name="Tsamla T."/>
            <person name="Tsomo N."/>
            <person name="Vallee D."/>
            <person name="Vassiliev H."/>
            <person name="Venkataraman V."/>
            <person name="Vinson J."/>
            <person name="Vo A."/>
            <person name="Wade C."/>
            <person name="Wang S."/>
            <person name="Wangchuk T."/>
            <person name="Wangdi T."/>
            <person name="Whittaker C."/>
            <person name="Wilkinson J."/>
            <person name="Wu Y."/>
            <person name="Wyman D."/>
            <person name="Yadav S."/>
            <person name="Yang S."/>
            <person name="Yang X."/>
            <person name="Yeager S."/>
            <person name="Yee E."/>
            <person name="Young G."/>
            <person name="Zainoun J."/>
            <person name="Zembeck L."/>
            <person name="Zimmer A."/>
            <person name="Zody M."/>
            <person name="Lander E."/>
        </authorList>
    </citation>
    <scope>NUCLEOTIDE SEQUENCE [LARGE SCALE GENOMIC DNA]</scope>
</reference>
<keyword evidence="1 8" id="KW-0547">Nucleotide-binding</keyword>
<dbReference type="PANTHER" id="PTHR24031">
    <property type="entry name" value="RNA HELICASE"/>
    <property type="match status" value="1"/>
</dbReference>
<dbReference type="InterPro" id="IPR025313">
    <property type="entry name" value="SPB4-like_CTE"/>
</dbReference>
<dbReference type="GO" id="GO:0003723">
    <property type="term" value="F:RNA binding"/>
    <property type="evidence" value="ECO:0007669"/>
    <property type="project" value="UniProtKB-UniRule"/>
</dbReference>
<feature type="domain" description="Helicase ATP-binding" evidence="11">
    <location>
        <begin position="40"/>
        <end position="222"/>
    </location>
</feature>
<evidence type="ECO:0000256" key="8">
    <source>
        <dbReference type="RuleBase" id="RU000492"/>
    </source>
</evidence>
<evidence type="ECO:0000313" key="14">
    <source>
        <dbReference type="Proteomes" id="UP000007875"/>
    </source>
</evidence>
<reference evidence="13" key="3">
    <citation type="submission" date="2025-09" db="UniProtKB">
        <authorList>
            <consortium name="Ensembl"/>
        </authorList>
    </citation>
    <scope>IDENTIFICATION</scope>
</reference>
<dbReference type="PROSITE" id="PS51192">
    <property type="entry name" value="HELICASE_ATP_BIND_1"/>
    <property type="match status" value="1"/>
</dbReference>
<evidence type="ECO:0000256" key="6">
    <source>
        <dbReference type="ARBA" id="ARBA00038002"/>
    </source>
</evidence>
<dbReference type="InterPro" id="IPR011545">
    <property type="entry name" value="DEAD/DEAH_box_helicase_dom"/>
</dbReference>
<dbReference type="AlphaFoldDB" id="H2YK17"/>
<evidence type="ECO:0000256" key="1">
    <source>
        <dbReference type="ARBA" id="ARBA00022741"/>
    </source>
</evidence>
<feature type="compositionally biased region" description="Basic and acidic residues" evidence="10">
    <location>
        <begin position="509"/>
        <end position="518"/>
    </location>
</feature>
<reference evidence="13" key="2">
    <citation type="submission" date="2025-08" db="UniProtKB">
        <authorList>
            <consortium name="Ensembl"/>
        </authorList>
    </citation>
    <scope>IDENTIFICATION</scope>
</reference>
<keyword evidence="2 8" id="KW-0378">Hydrolase</keyword>
<dbReference type="Gene3D" id="3.40.50.300">
    <property type="entry name" value="P-loop containing nucleotide triphosphate hydrolases"/>
    <property type="match status" value="2"/>
</dbReference>
<protein>
    <recommendedName>
        <fullName evidence="9">ATP-dependent RNA helicase</fullName>
        <ecNumber evidence="9">3.6.4.13</ecNumber>
    </recommendedName>
</protein>
<dbReference type="Proteomes" id="UP000007875">
    <property type="component" value="Unassembled WGS sequence"/>
</dbReference>
<feature type="region of interest" description="Disordered" evidence="10">
    <location>
        <begin position="498"/>
        <end position="549"/>
    </location>
</feature>
<dbReference type="InterPro" id="IPR001650">
    <property type="entry name" value="Helicase_C-like"/>
</dbReference>
<feature type="compositionally biased region" description="Basic residues" evidence="10">
    <location>
        <begin position="540"/>
        <end position="549"/>
    </location>
</feature>
<dbReference type="SMART" id="SM00487">
    <property type="entry name" value="DEXDc"/>
    <property type="match status" value="1"/>
</dbReference>
<evidence type="ECO:0000259" key="12">
    <source>
        <dbReference type="PROSITE" id="PS51194"/>
    </source>
</evidence>
<dbReference type="InterPro" id="IPR027417">
    <property type="entry name" value="P-loop_NTPase"/>
</dbReference>
<feature type="compositionally biased region" description="Basic and acidic residues" evidence="10">
    <location>
        <begin position="530"/>
        <end position="539"/>
    </location>
</feature>
<dbReference type="InterPro" id="IPR000629">
    <property type="entry name" value="RNA-helicase_DEAD-box_CS"/>
</dbReference>
<dbReference type="PROSITE" id="PS51194">
    <property type="entry name" value="HELICASE_CTER"/>
    <property type="match status" value="1"/>
</dbReference>
<evidence type="ECO:0000259" key="11">
    <source>
        <dbReference type="PROSITE" id="PS51192"/>
    </source>
</evidence>
<sequence>LRMTSPSTSWKLVCDLSSHVLDTITRLGFNNMTPVQVATIPVFMRNKDVCVEAVTGSGKTLAFVVPMIEMLMKHVGTMKKHHVRAVIVSPTRELASQIHEVVDGFLDDELCPFTSSLLIGGTGDIENDISDFTENGSNIIVGTPGRISFALEKCMMLRSGVRSLEVLILDEADRLLDLGFHKTLSSILGHLPKQRRTGLFSATQTTEVEQLMKAGMRNPVKISVKEVLKLIFSSTTKTPSTLQNYYCLCPVVAKFNSLMEFVSKRKDEKLLLFFSTCASVDYFGRGMKGIVESMISCLHMWMLGVETYLNDSHRVAKLFGGLLPIHSGILVCTDVMARGIDIPDVDWVLQYDPPSNASAFVHRCGRTARVGRQGNALLFLLEAEATYVDFIEINQKAPMLVSAYVTHDTDWLSKLRGLSLKDRAAMDRGTRAFVSFVQSYAKHQCNLIFRVKDLNFGELATSFGLLKIPKMPEIKANSITGFKPANVDIDSIKFKDKAREKQRRLQNKRKAEEGEKPKFVSKKAKAWSGIKEKKELRREKKEKRKKQKE</sequence>
<feature type="domain" description="Helicase C-terminal" evidence="12">
    <location>
        <begin position="254"/>
        <end position="412"/>
    </location>
</feature>
<keyword evidence="4 8" id="KW-0067">ATP-binding</keyword>
<accession>H2YK17</accession>
<keyword evidence="5 9" id="KW-0694">RNA-binding</keyword>
<comment type="function">
    <text evidence="9">RNA helicase.</text>
</comment>
<name>H2YK17_CIOSA</name>
<dbReference type="FunFam" id="3.40.50.300:FF:000877">
    <property type="entry name" value="RNA helicase"/>
    <property type="match status" value="1"/>
</dbReference>
<dbReference type="CDD" id="cd18787">
    <property type="entry name" value="SF2_C_DEAD"/>
    <property type="match status" value="1"/>
</dbReference>
<dbReference type="GO" id="GO:0003724">
    <property type="term" value="F:RNA helicase activity"/>
    <property type="evidence" value="ECO:0007669"/>
    <property type="project" value="UniProtKB-EC"/>
</dbReference>
<dbReference type="Ensembl" id="ENSCSAVT00000005741.1">
    <property type="protein sequence ID" value="ENSCSAVP00000005666.1"/>
    <property type="gene ID" value="ENSCSAVG00000003375.1"/>
</dbReference>
<dbReference type="SMART" id="SM01178">
    <property type="entry name" value="DUF4217"/>
    <property type="match status" value="1"/>
</dbReference>
<dbReference type="InterPro" id="IPR014001">
    <property type="entry name" value="Helicase_ATP-bd"/>
</dbReference>
<evidence type="ECO:0000256" key="10">
    <source>
        <dbReference type="SAM" id="MobiDB-lite"/>
    </source>
</evidence>
<evidence type="ECO:0000313" key="13">
    <source>
        <dbReference type="Ensembl" id="ENSCSAVP00000005666.1"/>
    </source>
</evidence>
<evidence type="ECO:0000256" key="9">
    <source>
        <dbReference type="RuleBase" id="RU365068"/>
    </source>
</evidence>
<dbReference type="SMART" id="SM00490">
    <property type="entry name" value="HELICc"/>
    <property type="match status" value="1"/>
</dbReference>
<evidence type="ECO:0000256" key="4">
    <source>
        <dbReference type="ARBA" id="ARBA00022840"/>
    </source>
</evidence>
<dbReference type="Pfam" id="PF13959">
    <property type="entry name" value="CTE_SPB4"/>
    <property type="match status" value="1"/>
</dbReference>
<comment type="similarity">
    <text evidence="6">Belongs to the DEAD box helicase family. DDX55/SPB4 subfamily.</text>
</comment>
<dbReference type="SUPFAM" id="SSF52540">
    <property type="entry name" value="P-loop containing nucleoside triphosphate hydrolases"/>
    <property type="match status" value="2"/>
</dbReference>
<dbReference type="Pfam" id="PF00270">
    <property type="entry name" value="DEAD"/>
    <property type="match status" value="1"/>
</dbReference>
<keyword evidence="14" id="KW-1185">Reference proteome</keyword>
<dbReference type="Pfam" id="PF00271">
    <property type="entry name" value="Helicase_C"/>
    <property type="match status" value="1"/>
</dbReference>
<dbReference type="GeneTree" id="ENSGT00550000074969"/>
<evidence type="ECO:0000256" key="3">
    <source>
        <dbReference type="ARBA" id="ARBA00022806"/>
    </source>
</evidence>
<evidence type="ECO:0000256" key="2">
    <source>
        <dbReference type="ARBA" id="ARBA00022801"/>
    </source>
</evidence>
<comment type="catalytic activity">
    <reaction evidence="7 9">
        <text>ATP + H2O = ADP + phosphate + H(+)</text>
        <dbReference type="Rhea" id="RHEA:13065"/>
        <dbReference type="ChEBI" id="CHEBI:15377"/>
        <dbReference type="ChEBI" id="CHEBI:15378"/>
        <dbReference type="ChEBI" id="CHEBI:30616"/>
        <dbReference type="ChEBI" id="CHEBI:43474"/>
        <dbReference type="ChEBI" id="CHEBI:456216"/>
        <dbReference type="EC" id="3.6.4.13"/>
    </reaction>
</comment>